<protein>
    <submittedName>
        <fullName evidence="1">Uncharacterized protein</fullName>
    </submittedName>
</protein>
<dbReference type="EMBL" id="BLXT01002074">
    <property type="protein sequence ID" value="GFN90907.1"/>
    <property type="molecule type" value="Genomic_DNA"/>
</dbReference>
<accession>A0AAV3Z8Z1</accession>
<comment type="caution">
    <text evidence="1">The sequence shown here is derived from an EMBL/GenBank/DDBJ whole genome shotgun (WGS) entry which is preliminary data.</text>
</comment>
<proteinExistence type="predicted"/>
<dbReference type="AlphaFoldDB" id="A0AAV3Z8Z1"/>
<gene>
    <name evidence="1" type="ORF">PoB_001741300</name>
</gene>
<evidence type="ECO:0000313" key="1">
    <source>
        <dbReference type="EMBL" id="GFN90907.1"/>
    </source>
</evidence>
<keyword evidence="2" id="KW-1185">Reference proteome</keyword>
<evidence type="ECO:0000313" key="2">
    <source>
        <dbReference type="Proteomes" id="UP000735302"/>
    </source>
</evidence>
<name>A0AAV3Z8Z1_9GAST</name>
<sequence length="119" mass="13619">MQTAMIHVTVTFHDMKRQRAQECVQLKTDNTLSRIDNSITKLKQKLMIYRLRQSTKQSSRGEFIPRILSPERLTSIKSVAMKQATISDRAQYSGASAATLQLVRYTSRSRQRLLCSTAL</sequence>
<reference evidence="1 2" key="1">
    <citation type="journal article" date="2021" name="Elife">
        <title>Chloroplast acquisition without the gene transfer in kleptoplastic sea slugs, Plakobranchus ocellatus.</title>
        <authorList>
            <person name="Maeda T."/>
            <person name="Takahashi S."/>
            <person name="Yoshida T."/>
            <person name="Shimamura S."/>
            <person name="Takaki Y."/>
            <person name="Nagai Y."/>
            <person name="Toyoda A."/>
            <person name="Suzuki Y."/>
            <person name="Arimoto A."/>
            <person name="Ishii H."/>
            <person name="Satoh N."/>
            <person name="Nishiyama T."/>
            <person name="Hasebe M."/>
            <person name="Maruyama T."/>
            <person name="Minagawa J."/>
            <person name="Obokata J."/>
            <person name="Shigenobu S."/>
        </authorList>
    </citation>
    <scope>NUCLEOTIDE SEQUENCE [LARGE SCALE GENOMIC DNA]</scope>
</reference>
<dbReference type="Proteomes" id="UP000735302">
    <property type="component" value="Unassembled WGS sequence"/>
</dbReference>
<organism evidence="1 2">
    <name type="scientific">Plakobranchus ocellatus</name>
    <dbReference type="NCBI Taxonomy" id="259542"/>
    <lineage>
        <taxon>Eukaryota</taxon>
        <taxon>Metazoa</taxon>
        <taxon>Spiralia</taxon>
        <taxon>Lophotrochozoa</taxon>
        <taxon>Mollusca</taxon>
        <taxon>Gastropoda</taxon>
        <taxon>Heterobranchia</taxon>
        <taxon>Euthyneura</taxon>
        <taxon>Panpulmonata</taxon>
        <taxon>Sacoglossa</taxon>
        <taxon>Placobranchoidea</taxon>
        <taxon>Plakobranchidae</taxon>
        <taxon>Plakobranchus</taxon>
    </lineage>
</organism>